<gene>
    <name evidence="1" type="ORF">TH19_18810</name>
</gene>
<sequence length="165" mass="17679">MNRMENVAGSLMDIWAQSGGAIVAPTADADHHHDHEMQSALLTRSPQTCYSIDQEMVSAQYSGHFPFCIDQEISAAHPTGIAGVCMGPELNSAAYSRATFQCVGGASDHGLEYAMLTRSVQTCYSIDQDVHSAANTRGSLQCFGGEPDHGLDCAMLTRSPQTCYS</sequence>
<name>A0A367W0Q0_9PROT</name>
<reference evidence="1 2" key="1">
    <citation type="submission" date="2014-07" db="EMBL/GenBank/DDBJ databases">
        <title>Draft genome sequence of Thalassospira profundimaris 35.</title>
        <authorList>
            <person name="Lai Q."/>
            <person name="Shao Z."/>
        </authorList>
    </citation>
    <scope>NUCLEOTIDE SEQUENCE [LARGE SCALE GENOMIC DNA]</scope>
    <source>
        <strain evidence="1 2">35</strain>
    </source>
</reference>
<evidence type="ECO:0000313" key="2">
    <source>
        <dbReference type="Proteomes" id="UP000253226"/>
    </source>
</evidence>
<dbReference type="Proteomes" id="UP000253226">
    <property type="component" value="Unassembled WGS sequence"/>
</dbReference>
<protein>
    <submittedName>
        <fullName evidence="1">Uncharacterized protein</fullName>
    </submittedName>
</protein>
<dbReference type="EMBL" id="JPWF01000014">
    <property type="protein sequence ID" value="RCK32948.1"/>
    <property type="molecule type" value="Genomic_DNA"/>
</dbReference>
<proteinExistence type="predicted"/>
<dbReference type="RefSeq" id="WP_147250789.1">
    <property type="nucleotide sequence ID" value="NZ_JPWF01000014.1"/>
</dbReference>
<dbReference type="AlphaFoldDB" id="A0A367W0Q0"/>
<dbReference type="OrthoDB" id="9855145at2"/>
<accession>A0A367W0Q0</accession>
<organism evidence="1 2">
    <name type="scientific">Thalassospira profundimaris</name>
    <dbReference type="NCBI Taxonomy" id="502049"/>
    <lineage>
        <taxon>Bacteria</taxon>
        <taxon>Pseudomonadati</taxon>
        <taxon>Pseudomonadota</taxon>
        <taxon>Alphaproteobacteria</taxon>
        <taxon>Rhodospirillales</taxon>
        <taxon>Thalassospiraceae</taxon>
        <taxon>Thalassospira</taxon>
    </lineage>
</organism>
<comment type="caution">
    <text evidence="1">The sequence shown here is derived from an EMBL/GenBank/DDBJ whole genome shotgun (WGS) entry which is preliminary data.</text>
</comment>
<evidence type="ECO:0000313" key="1">
    <source>
        <dbReference type="EMBL" id="RCK32948.1"/>
    </source>
</evidence>